<accession>I1SAN6</accession>
<proteinExistence type="predicted"/>
<reference evidence="2 4" key="4">
    <citation type="journal article" date="2015" name="BMC Genomics">
        <title>The completed genome sequence of the pathogenic ascomycete fungus Fusarium graminearum.</title>
        <authorList>
            <person name="King R."/>
            <person name="Urban M."/>
            <person name="Hammond-Kosack M.C."/>
            <person name="Hassani-Pak K."/>
            <person name="Hammond-Kosack K.E."/>
        </authorList>
    </citation>
    <scope>NUCLEOTIDE SEQUENCE [LARGE SCALE GENOMIC DNA]</scope>
    <source>
        <strain evidence="4">ATCC MYA-4620 / CBS 123657 / FGSC 9075 / NRRL 31084 / PH-1</strain>
        <strain evidence="2">PH-1</strain>
    </source>
</reference>
<dbReference type="Proteomes" id="UP000070720">
    <property type="component" value="Chromosome 3"/>
</dbReference>
<evidence type="ECO:0000313" key="2">
    <source>
        <dbReference type="EMBL" id="CEF86746.1"/>
    </source>
</evidence>
<reference evidence="3 4" key="1">
    <citation type="journal article" date="2007" name="Science">
        <title>The Fusarium graminearum genome reveals a link between localized polymorphism and pathogen specialization.</title>
        <authorList>
            <person name="Cuomo C.A."/>
            <person name="Gueldener U."/>
            <person name="Xu J.-R."/>
            <person name="Trail F."/>
            <person name="Turgeon B.G."/>
            <person name="Di Pietro A."/>
            <person name="Walton J.D."/>
            <person name="Ma L.-J."/>
            <person name="Baker S.E."/>
            <person name="Rep M."/>
            <person name="Adam G."/>
            <person name="Antoniw J."/>
            <person name="Baldwin T."/>
            <person name="Calvo S.E."/>
            <person name="Chang Y.-L."/>
            <person name="DeCaprio D."/>
            <person name="Gale L.R."/>
            <person name="Gnerre S."/>
            <person name="Goswami R.S."/>
            <person name="Hammond-Kosack K."/>
            <person name="Harris L.J."/>
            <person name="Hilburn K."/>
            <person name="Kennell J.C."/>
            <person name="Kroken S."/>
            <person name="Magnuson J.K."/>
            <person name="Mannhaupt G."/>
            <person name="Mauceli E.W."/>
            <person name="Mewes H.-W."/>
            <person name="Mitterbauer R."/>
            <person name="Muehlbauer G."/>
            <person name="Muensterkoetter M."/>
            <person name="Nelson D."/>
            <person name="O'Donnell K."/>
            <person name="Ouellet T."/>
            <person name="Qi W."/>
            <person name="Quesneville H."/>
            <person name="Roncero M.I.G."/>
            <person name="Seong K.-Y."/>
            <person name="Tetko I.V."/>
            <person name="Urban M."/>
            <person name="Waalwijk C."/>
            <person name="Ward T.J."/>
            <person name="Yao J."/>
            <person name="Birren B.W."/>
            <person name="Kistler H.C."/>
        </authorList>
    </citation>
    <scope>NUCLEOTIDE SEQUENCE [LARGE SCALE GENOMIC DNA]</scope>
    <source>
        <strain evidence="4">ATCC MYA-4620 / CBS 123657 / FGSC 9075 / NRRL 31084 / PH-1</strain>
        <strain evidence="3">PH-1 / ATCC MYA-4620 / FGSC 9075 / NRRL 31084</strain>
    </source>
</reference>
<feature type="chain" id="PRO_5010124862" evidence="1">
    <location>
        <begin position="24"/>
        <end position="100"/>
    </location>
</feature>
<reference evidence="3 4" key="2">
    <citation type="journal article" date="2010" name="Nature">
        <title>Comparative genomics reveals mobile pathogenicity chromosomes in Fusarium.</title>
        <authorList>
            <person name="Ma L.J."/>
            <person name="van der Does H.C."/>
            <person name="Borkovich K.A."/>
            <person name="Coleman J.J."/>
            <person name="Daboussi M.J."/>
            <person name="Di Pietro A."/>
            <person name="Dufresne M."/>
            <person name="Freitag M."/>
            <person name="Grabherr M."/>
            <person name="Henrissat B."/>
            <person name="Houterman P.M."/>
            <person name="Kang S."/>
            <person name="Shim W.B."/>
            <person name="Woloshuk C."/>
            <person name="Xie X."/>
            <person name="Xu J.R."/>
            <person name="Antoniw J."/>
            <person name="Baker S.E."/>
            <person name="Bluhm B.H."/>
            <person name="Breakspear A."/>
            <person name="Brown D.W."/>
            <person name="Butchko R.A."/>
            <person name="Chapman S."/>
            <person name="Coulson R."/>
            <person name="Coutinho P.M."/>
            <person name="Danchin E.G."/>
            <person name="Diener A."/>
            <person name="Gale L.R."/>
            <person name="Gardiner D.M."/>
            <person name="Goff S."/>
            <person name="Hammond-Kosack K.E."/>
            <person name="Hilburn K."/>
            <person name="Hua-Van A."/>
            <person name="Jonkers W."/>
            <person name="Kazan K."/>
            <person name="Kodira C.D."/>
            <person name="Koehrsen M."/>
            <person name="Kumar L."/>
            <person name="Lee Y.H."/>
            <person name="Li L."/>
            <person name="Manners J.M."/>
            <person name="Miranda-Saavedra D."/>
            <person name="Mukherjee M."/>
            <person name="Park G."/>
            <person name="Park J."/>
            <person name="Park S.Y."/>
            <person name="Proctor R.H."/>
            <person name="Regev A."/>
            <person name="Ruiz-Roldan M.C."/>
            <person name="Sain D."/>
            <person name="Sakthikumar S."/>
            <person name="Sykes S."/>
            <person name="Schwartz D.C."/>
            <person name="Turgeon B.G."/>
            <person name="Wapinski I."/>
            <person name="Yoder O."/>
            <person name="Young S."/>
            <person name="Zeng Q."/>
            <person name="Zhou S."/>
            <person name="Galagan J."/>
            <person name="Cuomo C.A."/>
            <person name="Kistler H.C."/>
            <person name="Rep M."/>
        </authorList>
    </citation>
    <scope>GENOME REANNOTATION</scope>
    <source>
        <strain evidence="4">ATCC MYA-4620 / CBS 123657 / FGSC 9075 / NRRL 31084 / PH-1</strain>
        <strain evidence="3">PH-1 / ATCC MYA-4620 / FGSC 9075 / NRRL 31084</strain>
    </source>
</reference>
<dbReference type="RefSeq" id="XP_011325598.1">
    <property type="nucleotide sequence ID" value="XM_011327296.1"/>
</dbReference>
<evidence type="ECO:0000256" key="1">
    <source>
        <dbReference type="SAM" id="SignalP"/>
    </source>
</evidence>
<reference key="3">
    <citation type="submission" date="2014-02" db="EMBL/GenBank/DDBJ databases">
        <title>A revised Fusarium graminearum genomic reference sequence using whole shotgun re-sequencing.</title>
        <authorList>
            <person name="King R."/>
            <person name="Urban M."/>
            <person name="Hassani-Pak K."/>
            <person name="Hammond-Kosack K."/>
        </authorList>
    </citation>
    <scope>NUCLEOTIDE SEQUENCE</scope>
    <source>
        <strain>PH-1</strain>
    </source>
</reference>
<dbReference type="HOGENOM" id="CLU_2306407_0_0_1"/>
<organism evidence="3">
    <name type="scientific">Gibberella zeae (strain ATCC MYA-4620 / CBS 123657 / FGSC 9075 / NRRL 31084 / PH-1)</name>
    <name type="common">Wheat head blight fungus</name>
    <name type="synonym">Fusarium graminearum</name>
    <dbReference type="NCBI Taxonomy" id="229533"/>
    <lineage>
        <taxon>Eukaryota</taxon>
        <taxon>Fungi</taxon>
        <taxon>Dikarya</taxon>
        <taxon>Ascomycota</taxon>
        <taxon>Pezizomycotina</taxon>
        <taxon>Sordariomycetes</taxon>
        <taxon>Hypocreomycetidae</taxon>
        <taxon>Hypocreales</taxon>
        <taxon>Nectriaceae</taxon>
        <taxon>Fusarium</taxon>
    </lineage>
</organism>
<gene>
    <name evidence="2" type="ORF">FGRAMPH1_01T20505</name>
</gene>
<dbReference type="EMBL" id="HG970334">
    <property type="protein sequence ID" value="CEF86746.1"/>
    <property type="molecule type" value="Genomic_DNA"/>
</dbReference>
<dbReference type="EnsemblFungi" id="CEF86746">
    <property type="protein sequence ID" value="CEF86746"/>
    <property type="gene ID" value="FGRRES_13917"/>
</dbReference>
<feature type="signal peptide" evidence="1">
    <location>
        <begin position="1"/>
        <end position="23"/>
    </location>
</feature>
<sequence length="100" mass="11257">MRHLLKARLSLVVSWVLCSFASLQTPHSPLTTVPVTRETYLPQIARQGEVPTGCSPTRRPQAWQTRVPSTEEAGCKVVERHSRKEVRIKKGLVKKGRVKS</sequence>
<evidence type="ECO:0000313" key="3">
    <source>
        <dbReference type="EnsemblFungi" id="CEF86746"/>
    </source>
</evidence>
<dbReference type="AlphaFoldDB" id="I1SAN6"/>
<evidence type="ECO:0000313" key="4">
    <source>
        <dbReference type="Proteomes" id="UP000070720"/>
    </source>
</evidence>
<dbReference type="VEuPathDB" id="FungiDB:FGRAMPH1_01G20505"/>
<keyword evidence="1" id="KW-0732">Signal</keyword>
<keyword evidence="4" id="KW-1185">Reference proteome</keyword>
<reference evidence="3" key="5">
    <citation type="submission" date="2017-01" db="UniProtKB">
        <authorList>
            <consortium name="EnsemblFungi"/>
        </authorList>
    </citation>
    <scope>IDENTIFICATION</scope>
    <source>
        <strain evidence="3">PH-1 / ATCC MYA-4620 / FGSC 9075 / NRRL 31084</strain>
    </source>
</reference>
<protein>
    <submittedName>
        <fullName evidence="2">Chromosome 3, complete genome</fullName>
    </submittedName>
</protein>
<name>I1SAN6_GIBZE</name>
<dbReference type="InParanoid" id="I1SAN6"/>
<dbReference type="KEGG" id="fgr:FGSG_13917"/>